<keyword evidence="1" id="KW-0472">Membrane</keyword>
<reference evidence="2" key="1">
    <citation type="journal article" date="2014" name="Front. Microbiol.">
        <title>High frequency of phylogenetically diverse reductive dehalogenase-homologous genes in deep subseafloor sedimentary metagenomes.</title>
        <authorList>
            <person name="Kawai M."/>
            <person name="Futagami T."/>
            <person name="Toyoda A."/>
            <person name="Takaki Y."/>
            <person name="Nishi S."/>
            <person name="Hori S."/>
            <person name="Arai W."/>
            <person name="Tsubouchi T."/>
            <person name="Morono Y."/>
            <person name="Uchiyama I."/>
            <person name="Ito T."/>
            <person name="Fujiyama A."/>
            <person name="Inagaki F."/>
            <person name="Takami H."/>
        </authorList>
    </citation>
    <scope>NUCLEOTIDE SEQUENCE</scope>
    <source>
        <strain evidence="2">Expedition CK06-06</strain>
    </source>
</reference>
<dbReference type="EMBL" id="BARS01007850">
    <property type="protein sequence ID" value="GAF70170.1"/>
    <property type="molecule type" value="Genomic_DNA"/>
</dbReference>
<keyword evidence="1" id="KW-0812">Transmembrane</keyword>
<protein>
    <recommendedName>
        <fullName evidence="3">Integral membrane protein</fullName>
    </recommendedName>
</protein>
<feature type="transmembrane region" description="Helical" evidence="1">
    <location>
        <begin position="204"/>
        <end position="228"/>
    </location>
</feature>
<dbReference type="NCBIfam" id="TIGR01906">
    <property type="entry name" value="integ_TIGR01906"/>
    <property type="match status" value="1"/>
</dbReference>
<feature type="transmembrane region" description="Helical" evidence="1">
    <location>
        <begin position="143"/>
        <end position="164"/>
    </location>
</feature>
<comment type="caution">
    <text evidence="2">The sequence shown here is derived from an EMBL/GenBank/DDBJ whole genome shotgun (WGS) entry which is preliminary data.</text>
</comment>
<dbReference type="Pfam" id="PF07314">
    <property type="entry name" value="Lit"/>
    <property type="match status" value="1"/>
</dbReference>
<name>X0T299_9ZZZZ</name>
<evidence type="ECO:0000256" key="1">
    <source>
        <dbReference type="SAM" id="Phobius"/>
    </source>
</evidence>
<dbReference type="AlphaFoldDB" id="X0T299"/>
<proteinExistence type="predicted"/>
<organism evidence="2">
    <name type="scientific">marine sediment metagenome</name>
    <dbReference type="NCBI Taxonomy" id="412755"/>
    <lineage>
        <taxon>unclassified sequences</taxon>
        <taxon>metagenomes</taxon>
        <taxon>ecological metagenomes</taxon>
    </lineage>
</organism>
<dbReference type="InterPro" id="IPR010178">
    <property type="entry name" value="Lit"/>
</dbReference>
<keyword evidence="1" id="KW-1133">Transmembrane helix</keyword>
<gene>
    <name evidence="2" type="ORF">S01H1_15050</name>
</gene>
<feature type="transmembrane region" description="Helical" evidence="1">
    <location>
        <begin position="110"/>
        <end position="131"/>
    </location>
</feature>
<sequence length="237" mass="26393">MQGIEELKNLDTAARVIFISALPALLISAAIAFEFNSLWLYKDGFEKYNVSQTTGLAEAELEKAATGLIGYFNSDEEYISLTVVKDGQPFELFSQREVAHLRDVKQLVRLNYRLLLGTAIYVGAYAGVCLWRRKKSRHRLARVVIIGGSIALGMIIVLGVGSTIQGFDQLFTQFHFLAFTNEFWMLDPSDSLIMLFPEGFWYDASMLFGGIVAGVAGTLLGVAGGYLWRARRRSKSQ</sequence>
<accession>X0T299</accession>
<evidence type="ECO:0008006" key="3">
    <source>
        <dbReference type="Google" id="ProtNLM"/>
    </source>
</evidence>
<evidence type="ECO:0000313" key="2">
    <source>
        <dbReference type="EMBL" id="GAF70170.1"/>
    </source>
</evidence>
<feature type="transmembrane region" description="Helical" evidence="1">
    <location>
        <begin position="12"/>
        <end position="33"/>
    </location>
</feature>